<dbReference type="InterPro" id="IPR038446">
    <property type="entry name" value="CEBP_ZZ_sf"/>
</dbReference>
<keyword evidence="1 2" id="KW-0694">RNA-binding</keyword>
<feature type="compositionally biased region" description="Low complexity" evidence="3">
    <location>
        <begin position="392"/>
        <end position="407"/>
    </location>
</feature>
<feature type="compositionally biased region" description="Polar residues" evidence="3">
    <location>
        <begin position="112"/>
        <end position="134"/>
    </location>
</feature>
<feature type="region of interest" description="Disordered" evidence="3">
    <location>
        <begin position="389"/>
        <end position="408"/>
    </location>
</feature>
<dbReference type="Gene3D" id="3.30.70.330">
    <property type="match status" value="2"/>
</dbReference>
<evidence type="ECO:0000256" key="2">
    <source>
        <dbReference type="PROSITE-ProRule" id="PRU00176"/>
    </source>
</evidence>
<organism evidence="5 6">
    <name type="scientific">Macrostomum lignano</name>
    <dbReference type="NCBI Taxonomy" id="282301"/>
    <lineage>
        <taxon>Eukaryota</taxon>
        <taxon>Metazoa</taxon>
        <taxon>Spiralia</taxon>
        <taxon>Lophotrochozoa</taxon>
        <taxon>Platyhelminthes</taxon>
        <taxon>Rhabditophora</taxon>
        <taxon>Macrostomorpha</taxon>
        <taxon>Macrostomida</taxon>
        <taxon>Macrostomidae</taxon>
        <taxon>Macrostomum</taxon>
    </lineage>
</organism>
<evidence type="ECO:0000259" key="4">
    <source>
        <dbReference type="PROSITE" id="PS50102"/>
    </source>
</evidence>
<dbReference type="InterPro" id="IPR032296">
    <property type="entry name" value="CEBP_ZZ"/>
</dbReference>
<dbReference type="SUPFAM" id="SSF54928">
    <property type="entry name" value="RNA-binding domain, RBD"/>
    <property type="match status" value="1"/>
</dbReference>
<comment type="caution">
    <text evidence="5">The sequence shown here is derived from an EMBL/GenBank/DDBJ whole genome shotgun (WGS) entry which is preliminary data.</text>
</comment>
<feature type="compositionally biased region" description="Low complexity" evidence="3">
    <location>
        <begin position="135"/>
        <end position="154"/>
    </location>
</feature>
<dbReference type="GO" id="GO:0000900">
    <property type="term" value="F:mRNA regulatory element binding translation repressor activity"/>
    <property type="evidence" value="ECO:0007669"/>
    <property type="project" value="TreeGrafter"/>
</dbReference>
<dbReference type="InterPro" id="IPR000504">
    <property type="entry name" value="RRM_dom"/>
</dbReference>
<dbReference type="GO" id="GO:2000766">
    <property type="term" value="P:negative regulation of cytoplasmic translation"/>
    <property type="evidence" value="ECO:0007669"/>
    <property type="project" value="TreeGrafter"/>
</dbReference>
<dbReference type="InterPro" id="IPR034819">
    <property type="entry name" value="CPEB"/>
</dbReference>
<dbReference type="GO" id="GO:0008135">
    <property type="term" value="F:translation factor activity, RNA binding"/>
    <property type="evidence" value="ECO:0007669"/>
    <property type="project" value="TreeGrafter"/>
</dbReference>
<dbReference type="EMBL" id="NIVC01000010">
    <property type="protein sequence ID" value="PAA94413.1"/>
    <property type="molecule type" value="Genomic_DNA"/>
</dbReference>
<dbReference type="FunFam" id="3.30.70.330:FF:001423">
    <property type="entry name" value="Feminization Of Germline"/>
    <property type="match status" value="1"/>
</dbReference>
<evidence type="ECO:0000313" key="5">
    <source>
        <dbReference type="EMBL" id="PAA94413.1"/>
    </source>
</evidence>
<dbReference type="OrthoDB" id="10033548at2759"/>
<gene>
    <name evidence="5" type="ORF">BOX15_Mlig026788g1</name>
</gene>
<dbReference type="PANTHER" id="PTHR12566">
    <property type="entry name" value="CYTOPLASMIC POLYADENYLATION ELEMENT BINDING PROTEIN CPEB"/>
    <property type="match status" value="1"/>
</dbReference>
<evidence type="ECO:0000256" key="1">
    <source>
        <dbReference type="ARBA" id="ARBA00022884"/>
    </source>
</evidence>
<dbReference type="GO" id="GO:0005634">
    <property type="term" value="C:nucleus"/>
    <property type="evidence" value="ECO:0007669"/>
    <property type="project" value="TreeGrafter"/>
</dbReference>
<dbReference type="GO" id="GO:0005737">
    <property type="term" value="C:cytoplasm"/>
    <property type="evidence" value="ECO:0007669"/>
    <property type="project" value="TreeGrafter"/>
</dbReference>
<keyword evidence="6" id="KW-1185">Reference proteome</keyword>
<dbReference type="PROSITE" id="PS50102">
    <property type="entry name" value="RRM"/>
    <property type="match status" value="1"/>
</dbReference>
<feature type="non-terminal residue" evidence="5">
    <location>
        <position position="1"/>
    </location>
</feature>
<dbReference type="InterPro" id="IPR012677">
    <property type="entry name" value="Nucleotide-bd_a/b_plait_sf"/>
</dbReference>
<name>A0A267H807_9PLAT</name>
<dbReference type="Pfam" id="PF16366">
    <property type="entry name" value="CEBP_ZZ"/>
    <property type="match status" value="1"/>
</dbReference>
<dbReference type="InterPro" id="IPR035979">
    <property type="entry name" value="RBD_domain_sf"/>
</dbReference>
<dbReference type="STRING" id="282301.A0A267H807"/>
<dbReference type="Proteomes" id="UP000215902">
    <property type="component" value="Unassembled WGS sequence"/>
</dbReference>
<dbReference type="CDD" id="cd12724">
    <property type="entry name" value="RRM1_CPEB2_like"/>
    <property type="match status" value="1"/>
</dbReference>
<proteinExistence type="predicted"/>
<evidence type="ECO:0000313" key="6">
    <source>
        <dbReference type="Proteomes" id="UP000215902"/>
    </source>
</evidence>
<dbReference type="AlphaFoldDB" id="A0A267H807"/>
<reference evidence="5 6" key="1">
    <citation type="submission" date="2017-06" db="EMBL/GenBank/DDBJ databases">
        <title>A platform for efficient transgenesis in Macrostomum lignano, a flatworm model organism for stem cell research.</title>
        <authorList>
            <person name="Berezikov E."/>
        </authorList>
    </citation>
    <scope>NUCLEOTIDE SEQUENCE [LARGE SCALE GENOMIC DNA]</scope>
    <source>
        <strain evidence="5">DV1</strain>
        <tissue evidence="5">Whole organism</tissue>
    </source>
</reference>
<dbReference type="GO" id="GO:0043005">
    <property type="term" value="C:neuron projection"/>
    <property type="evidence" value="ECO:0007669"/>
    <property type="project" value="TreeGrafter"/>
</dbReference>
<dbReference type="SMART" id="SM00360">
    <property type="entry name" value="RRM"/>
    <property type="match status" value="2"/>
</dbReference>
<dbReference type="Gene3D" id="4.10.640.40">
    <property type="entry name" value="Cytoplasmic polyadenylation element-binding protein, ZZ domain"/>
    <property type="match status" value="1"/>
</dbReference>
<accession>A0A267H807</accession>
<dbReference type="PANTHER" id="PTHR12566:SF12">
    <property type="entry name" value="TRANSLATIONAL REGULATOR ORB2"/>
    <property type="match status" value="1"/>
</dbReference>
<dbReference type="GO" id="GO:0045202">
    <property type="term" value="C:synapse"/>
    <property type="evidence" value="ECO:0007669"/>
    <property type="project" value="TreeGrafter"/>
</dbReference>
<evidence type="ECO:0000256" key="3">
    <source>
        <dbReference type="SAM" id="MobiDB-lite"/>
    </source>
</evidence>
<sequence length="476" mass="52253">LLLTMNAQSTSFDPLSVSADSGAYLLESVLSSLDCSADSANSSGFFDGASSISSLEDLAAKDALQHQLQQLQIQQQQQPQQQPQQVQVKSQPAASTFDSDNVWQLFSNCATSSPMKPHQVSKQASWPPTSDWCSQQQQQHKQQPQYQQRQAGQHQIRQPIIAQRQLSADPWALGDPLQSLRSCLGDVMATGGIAPSSGAERELYSRKVFVGGLPPDVDEEEIACAFRRFGSLTVDWPHKQESQAYFPPKGYCFILFHDEPSVQRLMDVCIAEGDKFYWCVSSPTVKDKPVQVRPWLLSDSDFVLDSRQPLDPRKTVFVGGVPRPLRARDLAVAMERLFGGVCYAGIDTDPDLRYPKGAGRVAFASQRSYVAAVSARFVQLAGFEAACGATPTTTNSSSSGSSTNNGNKRVEVKPFVLDDQSCDRCHLRSAPLFCASPACLRYFCDQCWPEAHAGPGGRQYHRPTVRDAGSRMTFLG</sequence>
<dbReference type="GO" id="GO:0043022">
    <property type="term" value="F:ribosome binding"/>
    <property type="evidence" value="ECO:0007669"/>
    <property type="project" value="TreeGrafter"/>
</dbReference>
<protein>
    <recommendedName>
        <fullName evidence="4">RRM domain-containing protein</fullName>
    </recommendedName>
</protein>
<dbReference type="CDD" id="cd19757">
    <property type="entry name" value="Bbox1"/>
    <property type="match status" value="1"/>
</dbReference>
<dbReference type="GO" id="GO:0003730">
    <property type="term" value="F:mRNA 3'-UTR binding"/>
    <property type="evidence" value="ECO:0007669"/>
    <property type="project" value="InterPro"/>
</dbReference>
<feature type="domain" description="RRM" evidence="4">
    <location>
        <begin position="206"/>
        <end position="293"/>
    </location>
</feature>
<feature type="region of interest" description="Disordered" evidence="3">
    <location>
        <begin position="112"/>
        <end position="154"/>
    </location>
</feature>
<dbReference type="Pfam" id="PF16367">
    <property type="entry name" value="RRM_7"/>
    <property type="match status" value="1"/>
</dbReference>